<dbReference type="Pfam" id="PF25597">
    <property type="entry name" value="SH3_retrovirus"/>
    <property type="match status" value="1"/>
</dbReference>
<feature type="region of interest" description="Disordered" evidence="2">
    <location>
        <begin position="902"/>
        <end position="935"/>
    </location>
</feature>
<keyword evidence="1" id="KW-0378">Hydrolase</keyword>
<dbReference type="GO" id="GO:0015074">
    <property type="term" value="P:DNA integration"/>
    <property type="evidence" value="ECO:0007669"/>
    <property type="project" value="InterPro"/>
</dbReference>
<proteinExistence type="predicted"/>
<organism evidence="4 5">
    <name type="scientific">Rhynchospora pubera</name>
    <dbReference type="NCBI Taxonomy" id="906938"/>
    <lineage>
        <taxon>Eukaryota</taxon>
        <taxon>Viridiplantae</taxon>
        <taxon>Streptophyta</taxon>
        <taxon>Embryophyta</taxon>
        <taxon>Tracheophyta</taxon>
        <taxon>Spermatophyta</taxon>
        <taxon>Magnoliopsida</taxon>
        <taxon>Liliopsida</taxon>
        <taxon>Poales</taxon>
        <taxon>Cyperaceae</taxon>
        <taxon>Cyperoideae</taxon>
        <taxon>Rhynchosporeae</taxon>
        <taxon>Rhynchospora</taxon>
    </lineage>
</organism>
<dbReference type="Pfam" id="PF07727">
    <property type="entry name" value="RVT_2"/>
    <property type="match status" value="1"/>
</dbReference>
<accession>A0AAV8F1T5</accession>
<dbReference type="InterPro" id="IPR036397">
    <property type="entry name" value="RNaseH_sf"/>
</dbReference>
<dbReference type="InterPro" id="IPR025724">
    <property type="entry name" value="GAG-pre-integrase_dom"/>
</dbReference>
<reference evidence="4" key="1">
    <citation type="submission" date="2022-08" db="EMBL/GenBank/DDBJ databases">
        <authorList>
            <person name="Marques A."/>
        </authorList>
    </citation>
    <scope>NUCLEOTIDE SEQUENCE</scope>
    <source>
        <strain evidence="4">RhyPub2mFocal</strain>
        <tissue evidence="4">Leaves</tissue>
    </source>
</reference>
<feature type="region of interest" description="Disordered" evidence="2">
    <location>
        <begin position="1"/>
        <end position="96"/>
    </location>
</feature>
<dbReference type="Pfam" id="PF22936">
    <property type="entry name" value="Pol_BBD"/>
    <property type="match status" value="1"/>
</dbReference>
<evidence type="ECO:0000313" key="5">
    <source>
        <dbReference type="Proteomes" id="UP001140206"/>
    </source>
</evidence>
<dbReference type="Pfam" id="PF13976">
    <property type="entry name" value="gag_pre-integrs"/>
    <property type="match status" value="1"/>
</dbReference>
<feature type="domain" description="Integrase catalytic" evidence="3">
    <location>
        <begin position="618"/>
        <end position="787"/>
    </location>
</feature>
<dbReference type="InterPro" id="IPR012337">
    <property type="entry name" value="RNaseH-like_sf"/>
</dbReference>
<dbReference type="Gene3D" id="3.30.420.10">
    <property type="entry name" value="Ribonuclease H-like superfamily/Ribonuclease H"/>
    <property type="match status" value="1"/>
</dbReference>
<evidence type="ECO:0000256" key="2">
    <source>
        <dbReference type="SAM" id="MobiDB-lite"/>
    </source>
</evidence>
<feature type="region of interest" description="Disordered" evidence="2">
    <location>
        <begin position="955"/>
        <end position="1013"/>
    </location>
</feature>
<dbReference type="InterPro" id="IPR013103">
    <property type="entry name" value="RVT_2"/>
</dbReference>
<feature type="compositionally biased region" description="Polar residues" evidence="2">
    <location>
        <begin position="357"/>
        <end position="375"/>
    </location>
</feature>
<feature type="compositionally biased region" description="Polar residues" evidence="2">
    <location>
        <begin position="9"/>
        <end position="27"/>
    </location>
</feature>
<dbReference type="InterPro" id="IPR043502">
    <property type="entry name" value="DNA/RNA_pol_sf"/>
</dbReference>
<feature type="compositionally biased region" description="Pro residues" evidence="2">
    <location>
        <begin position="50"/>
        <end position="87"/>
    </location>
</feature>
<dbReference type="InterPro" id="IPR001584">
    <property type="entry name" value="Integrase_cat-core"/>
</dbReference>
<dbReference type="InterPro" id="IPR057670">
    <property type="entry name" value="SH3_retrovirus"/>
</dbReference>
<name>A0AAV8F1T5_9POAL</name>
<evidence type="ECO:0000259" key="3">
    <source>
        <dbReference type="PROSITE" id="PS50994"/>
    </source>
</evidence>
<dbReference type="SUPFAM" id="SSF53098">
    <property type="entry name" value="Ribonuclease H-like"/>
    <property type="match status" value="1"/>
</dbReference>
<dbReference type="PANTHER" id="PTHR11439:SF455">
    <property type="entry name" value="RLK (RECEPTOR-LIKE PROTEIN KINASE) 8, PUTATIVE-RELATED"/>
    <property type="match status" value="1"/>
</dbReference>
<dbReference type="SUPFAM" id="SSF56672">
    <property type="entry name" value="DNA/RNA polymerases"/>
    <property type="match status" value="1"/>
</dbReference>
<dbReference type="PANTHER" id="PTHR11439">
    <property type="entry name" value="GAG-POL-RELATED RETROTRANSPOSON"/>
    <property type="match status" value="1"/>
</dbReference>
<dbReference type="Pfam" id="PF14223">
    <property type="entry name" value="Retrotran_gag_2"/>
    <property type="match status" value="1"/>
</dbReference>
<dbReference type="Proteomes" id="UP001140206">
    <property type="component" value="Chromosome 2"/>
</dbReference>
<keyword evidence="5" id="KW-1185">Reference proteome</keyword>
<comment type="caution">
    <text evidence="4">The sequence shown here is derived from an EMBL/GenBank/DDBJ whole genome shotgun (WGS) entry which is preliminary data.</text>
</comment>
<dbReference type="GO" id="GO:0003676">
    <property type="term" value="F:nucleic acid binding"/>
    <property type="evidence" value="ECO:0007669"/>
    <property type="project" value="InterPro"/>
</dbReference>
<sequence length="1556" mass="173272">MVSRDRNLSDLNPSATSLAIPTSTPIMSTDLHPQPPPMPPTQSSLHLPPLQIPPAQPSINPPPSSIPPIPPTQPSFNPPPPPIPPNPSTQTPFNPSPHPISPLFDTIVSITTPISLKLTHDNYLMWKAQVLPLIHGHNLTPFLSASSPNPTFYNSGGQVEFNPSYLSWNRQDQLLLGWLRSSLSESVQAHVVSCSSTSSLWSTLQQQYAFTSRAKLMELKRQLQNISKGSNTCSVFLQQVRRLSDELSFIGTPVSDDDLVLTVINGLGPEFNSFVAAITTSNRHDILTFSELQGFLLSHEALLNSQNASATSLPSAFYSNSHRGNQKGKQGQQVQRAPFIQPVSYNKGPILPPPQPNSTGPSNFQSKNSGAKENSSASSAQISVCQICKKPNHSAKFCRFRYTPDPLYQQRMSSFQAYTAQPSTSTPTNEWILDSGASHHVTNDINNLSTFFNYTGSDNLQIGDGSGLSIDHIGIASITLSNITFQLRDTLHVPNFSRNLISLSKLIRDNPSLIVMFSFGCCCFKDPLTNKILLEVPSSHGLYHIQTSSPCPKLPQALFGVRTTASIWHDRFGHPSHSTTLKILKDFALPCSSFSLAHCHDCIVAKSHKLPFTSSISSTSSPLEIVYSDVWGPSPFVSNNGFRYYIIFVDDFSRFTWIFFMANKSEVSTIFTRFKAQVENLFSCSIKTLRTDGGTEYKPISNTFPQIVHQMTCPYTPEQNGVSERKHRHIVELSIAIMSRACIPNSFWDEIFSSVVYLINRLPNYNDNIPYSLLYNKQPDYSSLRILGCLCFPYTRPYNKNKLEPRALPCVFLGYATLQKGFRCLHLPTNKIYISRHVVFDETQFPFKNDPQCIPMSSPISDSGQSNFSLVLLRKMQSRVPSTNLPLDTHFSDVSNARVVQTTSADSTPTRVADSTPTRVADSTPTRVADSTPTRVVASTSVRVAEPISGCVDSHLSAAPTADQNSNSAAQESDRIPPPAITQNQTIRSTSSTDKPPITSIHKMTTRSKDHTLKPKYYPDHVAYLSSIEKEPTTFNKANHLPVWREAMQTEINALALNKTWTLVTPPTDARVIGCKWVYKIKRRSDGSIERYKARLVAKGYHQQEGVDYFDTFSPVVRPTTIRVVLSLAVSHQWPIRQLDVNNAFLHGDLTERVYMDQPPGFIDNSKPNHVCLLSKSLYGLKQSPRAWFNKLRSTLLDFHFHESQYDPSLFISHDNNHITIILVYVDDILITGSSISFISKFIDLLHTRFSLKDLGSIHFFLGIELSSSSNGLHLSQSKYILDILSRASANMVNAKPAPTPMATTPPLFQNDSSLFDDPSQYRSVVGALQYATLTRPDISYAVNRVSQFMHKPTINHWAATKRILRYLCGSLGFGLTFHSNSPPQINAYCDADWAGCPDDRRSTTGFAIYLGNNLVSWSAKKQPTVSRSSTEAEYRSLAVTCAEILWLQYLLREMHMPVHDSPVLWCDNIGATFLASNPIFHARTKHIEIDYHFVRERVANKELQVKFLSSQDQIADVLTKPLLSARFMNLRSKLQVSGAPSACGGSNSINNNNNS</sequence>
<dbReference type="EMBL" id="JAMFTS010000002">
    <property type="protein sequence ID" value="KAJ4787595.1"/>
    <property type="molecule type" value="Genomic_DNA"/>
</dbReference>
<keyword evidence="1" id="KW-0064">Aspartyl protease</keyword>
<feature type="region of interest" description="Disordered" evidence="2">
    <location>
        <begin position="314"/>
        <end position="375"/>
    </location>
</feature>
<evidence type="ECO:0000313" key="4">
    <source>
        <dbReference type="EMBL" id="KAJ4787595.1"/>
    </source>
</evidence>
<evidence type="ECO:0000256" key="1">
    <source>
        <dbReference type="ARBA" id="ARBA00022750"/>
    </source>
</evidence>
<feature type="compositionally biased region" description="Polar residues" evidence="2">
    <location>
        <begin position="981"/>
        <end position="994"/>
    </location>
</feature>
<gene>
    <name evidence="4" type="ORF">LUZ62_038841</name>
</gene>
<dbReference type="CDD" id="cd09272">
    <property type="entry name" value="RNase_HI_RT_Ty1"/>
    <property type="match status" value="1"/>
</dbReference>
<protein>
    <recommendedName>
        <fullName evidence="3">Integrase catalytic domain-containing protein</fullName>
    </recommendedName>
</protein>
<keyword evidence="1" id="KW-0645">Protease</keyword>
<feature type="compositionally biased region" description="Polar residues" evidence="2">
    <location>
        <begin position="314"/>
        <end position="323"/>
    </location>
</feature>
<dbReference type="GO" id="GO:0004190">
    <property type="term" value="F:aspartic-type endopeptidase activity"/>
    <property type="evidence" value="ECO:0007669"/>
    <property type="project" value="UniProtKB-KW"/>
</dbReference>
<feature type="compositionally biased region" description="Polar residues" evidence="2">
    <location>
        <begin position="962"/>
        <end position="971"/>
    </location>
</feature>
<dbReference type="PROSITE" id="PS50994">
    <property type="entry name" value="INTEGRASE"/>
    <property type="match status" value="1"/>
</dbReference>
<dbReference type="InterPro" id="IPR054722">
    <property type="entry name" value="PolX-like_BBD"/>
</dbReference>